<comment type="similarity">
    <text evidence="1 12 13">Belongs to the peptidase S24 family.</text>
</comment>
<keyword evidence="17" id="KW-1185">Reference proteome</keyword>
<keyword evidence="2 12" id="KW-0678">Repressor</keyword>
<evidence type="ECO:0000256" key="12">
    <source>
        <dbReference type="HAMAP-Rule" id="MF_00015"/>
    </source>
</evidence>
<evidence type="ECO:0000256" key="4">
    <source>
        <dbReference type="ARBA" id="ARBA00022763"/>
    </source>
</evidence>
<dbReference type="RefSeq" id="WP_213002180.1">
    <property type="nucleotide sequence ID" value="NZ_BAAATW010000004.1"/>
</dbReference>
<name>A0A919T1R6_9ACTN</name>
<evidence type="ECO:0000256" key="6">
    <source>
        <dbReference type="ARBA" id="ARBA00022813"/>
    </source>
</evidence>
<evidence type="ECO:0000256" key="10">
    <source>
        <dbReference type="ARBA" id="ARBA00023204"/>
    </source>
</evidence>
<organism evidence="16 17">
    <name type="scientific">Winogradskya consettensis</name>
    <dbReference type="NCBI Taxonomy" id="113560"/>
    <lineage>
        <taxon>Bacteria</taxon>
        <taxon>Bacillati</taxon>
        <taxon>Actinomycetota</taxon>
        <taxon>Actinomycetes</taxon>
        <taxon>Micromonosporales</taxon>
        <taxon>Micromonosporaceae</taxon>
        <taxon>Winogradskya</taxon>
    </lineage>
</organism>
<dbReference type="GO" id="GO:0006508">
    <property type="term" value="P:proteolysis"/>
    <property type="evidence" value="ECO:0007669"/>
    <property type="project" value="InterPro"/>
</dbReference>
<reference evidence="16" key="1">
    <citation type="submission" date="2021-03" db="EMBL/GenBank/DDBJ databases">
        <title>Whole genome shotgun sequence of Actinoplanes consettensis NBRC 14913.</title>
        <authorList>
            <person name="Komaki H."/>
            <person name="Tamura T."/>
        </authorList>
    </citation>
    <scope>NUCLEOTIDE SEQUENCE</scope>
    <source>
        <strain evidence="16">NBRC 14913</strain>
    </source>
</reference>
<dbReference type="InterPro" id="IPR036390">
    <property type="entry name" value="WH_DNA-bd_sf"/>
</dbReference>
<dbReference type="InterPro" id="IPR039418">
    <property type="entry name" value="LexA-like"/>
</dbReference>
<feature type="site" description="Cleavage; by autolysis" evidence="12">
    <location>
        <begin position="96"/>
        <end position="97"/>
    </location>
</feature>
<evidence type="ECO:0000256" key="3">
    <source>
        <dbReference type="ARBA" id="ARBA00022705"/>
    </source>
</evidence>
<evidence type="ECO:0000259" key="14">
    <source>
        <dbReference type="Pfam" id="PF00717"/>
    </source>
</evidence>
<feature type="DNA-binding region" description="H-T-H motif" evidence="12">
    <location>
        <begin position="32"/>
        <end position="52"/>
    </location>
</feature>
<keyword evidence="11 12" id="KW-0742">SOS response</keyword>
<dbReference type="InterPro" id="IPR006199">
    <property type="entry name" value="LexA_DNA-bd_dom"/>
</dbReference>
<feature type="active site" description="For autocatalytic cleavage activity" evidence="12">
    <location>
        <position position="169"/>
    </location>
</feature>
<dbReference type="InterPro" id="IPR036286">
    <property type="entry name" value="LexA/Signal_pep-like_sf"/>
</dbReference>
<dbReference type="GO" id="GO:0045892">
    <property type="term" value="P:negative regulation of DNA-templated transcription"/>
    <property type="evidence" value="ECO:0007669"/>
    <property type="project" value="UniProtKB-UniRule"/>
</dbReference>
<evidence type="ECO:0000256" key="13">
    <source>
        <dbReference type="RuleBase" id="RU003991"/>
    </source>
</evidence>
<keyword evidence="3 12" id="KW-0235">DNA replication</keyword>
<evidence type="ECO:0000313" key="17">
    <source>
        <dbReference type="Proteomes" id="UP000680865"/>
    </source>
</evidence>
<dbReference type="GO" id="GO:0009432">
    <property type="term" value="P:SOS response"/>
    <property type="evidence" value="ECO:0007669"/>
    <property type="project" value="UniProtKB-UniRule"/>
</dbReference>
<dbReference type="InterPro" id="IPR050077">
    <property type="entry name" value="LexA_repressor"/>
</dbReference>
<dbReference type="GO" id="GO:0006281">
    <property type="term" value="P:DNA repair"/>
    <property type="evidence" value="ECO:0007669"/>
    <property type="project" value="UniProtKB-UniRule"/>
</dbReference>
<dbReference type="SUPFAM" id="SSF51306">
    <property type="entry name" value="LexA/Signal peptidase"/>
    <property type="match status" value="1"/>
</dbReference>
<dbReference type="GO" id="GO:0003677">
    <property type="term" value="F:DNA binding"/>
    <property type="evidence" value="ECO:0007669"/>
    <property type="project" value="UniProtKB-UniRule"/>
</dbReference>
<evidence type="ECO:0000256" key="9">
    <source>
        <dbReference type="ARBA" id="ARBA00023163"/>
    </source>
</evidence>
<dbReference type="AlphaFoldDB" id="A0A919T1R6"/>
<proteinExistence type="inferred from homology"/>
<dbReference type="GO" id="GO:0004252">
    <property type="term" value="F:serine-type endopeptidase activity"/>
    <property type="evidence" value="ECO:0007669"/>
    <property type="project" value="UniProtKB-UniRule"/>
</dbReference>
<gene>
    <name evidence="16" type="primary">lexA_3</name>
    <name evidence="12" type="synonym">lexA</name>
    <name evidence="16" type="ORF">Aco04nite_77830</name>
</gene>
<keyword evidence="6 12" id="KW-0068">Autocatalytic cleavage</keyword>
<keyword evidence="4 12" id="KW-0227">DNA damage</keyword>
<keyword evidence="10 12" id="KW-0234">DNA repair</keyword>
<keyword evidence="5 12" id="KW-0378">Hydrolase</keyword>
<dbReference type="HAMAP" id="MF_00015">
    <property type="entry name" value="LexA"/>
    <property type="match status" value="1"/>
</dbReference>
<dbReference type="Pfam" id="PF01726">
    <property type="entry name" value="LexA_DNA_bind"/>
    <property type="match status" value="1"/>
</dbReference>
<dbReference type="CDD" id="cd06529">
    <property type="entry name" value="S24_LexA-like"/>
    <property type="match status" value="1"/>
</dbReference>
<accession>A0A919T1R6</accession>
<keyword evidence="9 12" id="KW-0804">Transcription</keyword>
<dbReference type="Gene3D" id="2.10.109.10">
    <property type="entry name" value="Umud Fragment, subunit A"/>
    <property type="match status" value="1"/>
</dbReference>
<evidence type="ECO:0000256" key="11">
    <source>
        <dbReference type="ARBA" id="ARBA00023236"/>
    </source>
</evidence>
<comment type="function">
    <text evidence="12">Represses a number of genes involved in the response to DNA damage (SOS response), including recA and lexA. In the presence of single-stranded DNA, RecA interacts with LexA causing an autocatalytic cleavage which disrupts the DNA-binding part of LexA, leading to derepression of the SOS regulon and eventually DNA repair.</text>
</comment>
<dbReference type="InterPro" id="IPR036388">
    <property type="entry name" value="WH-like_DNA-bd_sf"/>
</dbReference>
<dbReference type="PANTHER" id="PTHR33516">
    <property type="entry name" value="LEXA REPRESSOR"/>
    <property type="match status" value="1"/>
</dbReference>
<dbReference type="InterPro" id="IPR015927">
    <property type="entry name" value="Peptidase_S24_S26A/B/C"/>
</dbReference>
<comment type="subunit">
    <text evidence="12">Homodimer.</text>
</comment>
<evidence type="ECO:0000256" key="7">
    <source>
        <dbReference type="ARBA" id="ARBA00023015"/>
    </source>
</evidence>
<dbReference type="FunFam" id="2.10.109.10:FF:000001">
    <property type="entry name" value="LexA repressor"/>
    <property type="match status" value="1"/>
</dbReference>
<dbReference type="CDD" id="cd00090">
    <property type="entry name" value="HTH_ARSR"/>
    <property type="match status" value="1"/>
</dbReference>
<dbReference type="Pfam" id="PF00717">
    <property type="entry name" value="Peptidase_S24"/>
    <property type="match status" value="1"/>
</dbReference>
<evidence type="ECO:0000313" key="16">
    <source>
        <dbReference type="EMBL" id="GIM81688.1"/>
    </source>
</evidence>
<feature type="domain" description="LexA repressor DNA-binding" evidence="15">
    <location>
        <begin position="7"/>
        <end position="69"/>
    </location>
</feature>
<evidence type="ECO:0000259" key="15">
    <source>
        <dbReference type="Pfam" id="PF01726"/>
    </source>
</evidence>
<feature type="domain" description="Peptidase S24/S26A/S26B/S26C" evidence="14">
    <location>
        <begin position="89"/>
        <end position="202"/>
    </location>
</feature>
<dbReference type="GO" id="GO:0006260">
    <property type="term" value="P:DNA replication"/>
    <property type="evidence" value="ECO:0007669"/>
    <property type="project" value="UniProtKB-UniRule"/>
</dbReference>
<keyword evidence="8 12" id="KW-0238">DNA-binding</keyword>
<dbReference type="InterPro" id="IPR006200">
    <property type="entry name" value="LexA"/>
</dbReference>
<dbReference type="EMBL" id="BOQP01000048">
    <property type="protein sequence ID" value="GIM81688.1"/>
    <property type="molecule type" value="Genomic_DNA"/>
</dbReference>
<dbReference type="SUPFAM" id="SSF46785">
    <property type="entry name" value="Winged helix' DNA-binding domain"/>
    <property type="match status" value="1"/>
</dbReference>
<evidence type="ECO:0000256" key="2">
    <source>
        <dbReference type="ARBA" id="ARBA00022491"/>
    </source>
</evidence>
<dbReference type="Proteomes" id="UP000680865">
    <property type="component" value="Unassembled WGS sequence"/>
</dbReference>
<feature type="active site" description="For autocatalytic cleavage activity" evidence="12">
    <location>
        <position position="132"/>
    </location>
</feature>
<dbReference type="PANTHER" id="PTHR33516:SF2">
    <property type="entry name" value="LEXA REPRESSOR-RELATED"/>
    <property type="match status" value="1"/>
</dbReference>
<evidence type="ECO:0000256" key="5">
    <source>
        <dbReference type="ARBA" id="ARBA00022801"/>
    </source>
</evidence>
<protein>
    <recommendedName>
        <fullName evidence="12">LexA repressor</fullName>
        <ecNumber evidence="12">3.4.21.88</ecNumber>
    </recommendedName>
</protein>
<dbReference type="PRINTS" id="PR00726">
    <property type="entry name" value="LEXASERPTASE"/>
</dbReference>
<dbReference type="InterPro" id="IPR011991">
    <property type="entry name" value="ArsR-like_HTH"/>
</dbReference>
<evidence type="ECO:0000256" key="1">
    <source>
        <dbReference type="ARBA" id="ARBA00007484"/>
    </source>
</evidence>
<evidence type="ECO:0000256" key="8">
    <source>
        <dbReference type="ARBA" id="ARBA00023125"/>
    </source>
</evidence>
<sequence length="209" mass="22634">MVDEDSAVSGRQRRILDVVQRLVHERGYPPTVREIAAAVGLRSPSTVTHHLKALEARGLLRREAHSPRAVDARESFSPQPGRAGAVQVPLLGTVAAGVPLLADQVIEEELALPESFVGRGGELFALRVKGESMIEAAIADGDVVIVRREQTAENGDIVVALIDDEATTKVFQRRDGHVELEPRNPLFDVIPGDDAIILGKVVCVLRRLP</sequence>
<comment type="caution">
    <text evidence="16">The sequence shown here is derived from an EMBL/GenBank/DDBJ whole genome shotgun (WGS) entry which is preliminary data.</text>
</comment>
<dbReference type="NCBIfam" id="TIGR00498">
    <property type="entry name" value="lexA"/>
    <property type="match status" value="1"/>
</dbReference>
<comment type="catalytic activity">
    <reaction evidence="12">
        <text>Hydrolysis of Ala-|-Gly bond in repressor LexA.</text>
        <dbReference type="EC" id="3.4.21.88"/>
    </reaction>
</comment>
<dbReference type="InterPro" id="IPR006197">
    <property type="entry name" value="Peptidase_S24_LexA"/>
</dbReference>
<dbReference type="Gene3D" id="1.10.10.10">
    <property type="entry name" value="Winged helix-like DNA-binding domain superfamily/Winged helix DNA-binding domain"/>
    <property type="match status" value="1"/>
</dbReference>
<dbReference type="EC" id="3.4.21.88" evidence="12"/>
<keyword evidence="7 12" id="KW-0805">Transcription regulation</keyword>